<name>A0ABQ0M476_MYCCL</name>
<keyword evidence="2" id="KW-1185">Reference proteome</keyword>
<evidence type="ECO:0000313" key="1">
    <source>
        <dbReference type="EMBL" id="GAT56981.1"/>
    </source>
</evidence>
<protein>
    <submittedName>
        <fullName evidence="1">Uncharacterized protein</fullName>
    </submittedName>
</protein>
<reference evidence="1" key="1">
    <citation type="submission" date="2014-09" db="EMBL/GenBank/DDBJ databases">
        <title>Genome sequence of the luminous mushroom Mycena chlorophos for searching fungal bioluminescence genes.</title>
        <authorList>
            <person name="Tanaka Y."/>
            <person name="Kasuga D."/>
            <person name="Oba Y."/>
            <person name="Hase S."/>
            <person name="Sato K."/>
            <person name="Oba Y."/>
            <person name="Sakakibara Y."/>
        </authorList>
    </citation>
    <scope>NUCLEOTIDE SEQUENCE</scope>
</reference>
<dbReference type="EMBL" id="DF849373">
    <property type="protein sequence ID" value="GAT56981.1"/>
    <property type="molecule type" value="Genomic_DNA"/>
</dbReference>
<proteinExistence type="predicted"/>
<sequence>MPPTADVQDSRPAEIEKGVGRTLTVVIREKLDDTGQNLVGELVDGHESVSFGSEGKYFGVEDGNLKPHIDGSNGV</sequence>
<organism evidence="1 2">
    <name type="scientific">Mycena chlorophos</name>
    <name type="common">Agaric fungus</name>
    <name type="synonym">Agaricus chlorophos</name>
    <dbReference type="NCBI Taxonomy" id="658473"/>
    <lineage>
        <taxon>Eukaryota</taxon>
        <taxon>Fungi</taxon>
        <taxon>Dikarya</taxon>
        <taxon>Basidiomycota</taxon>
        <taxon>Agaricomycotina</taxon>
        <taxon>Agaricomycetes</taxon>
        <taxon>Agaricomycetidae</taxon>
        <taxon>Agaricales</taxon>
        <taxon>Marasmiineae</taxon>
        <taxon>Mycenaceae</taxon>
        <taxon>Mycena</taxon>
    </lineage>
</organism>
<dbReference type="Proteomes" id="UP000815677">
    <property type="component" value="Unassembled WGS sequence"/>
</dbReference>
<accession>A0ABQ0M476</accession>
<evidence type="ECO:0000313" key="2">
    <source>
        <dbReference type="Proteomes" id="UP000815677"/>
    </source>
</evidence>
<gene>
    <name evidence="1" type="ORF">MCHLO_13568</name>
</gene>